<reference evidence="2" key="1">
    <citation type="journal article" date="2019" name="Int. J. Syst. Evol. Microbiol.">
        <title>The Global Catalogue of Microorganisms (GCM) 10K type strain sequencing project: providing services to taxonomists for standard genome sequencing and annotation.</title>
        <authorList>
            <consortium name="The Broad Institute Genomics Platform"/>
            <consortium name="The Broad Institute Genome Sequencing Center for Infectious Disease"/>
            <person name="Wu L."/>
            <person name="Ma J."/>
        </authorList>
    </citation>
    <scope>NUCLEOTIDE SEQUENCE [LARGE SCALE GENOMIC DNA]</scope>
    <source>
        <strain evidence="2">JCM 16673</strain>
    </source>
</reference>
<name>A0ABP7SSM8_9BURK</name>
<evidence type="ECO:0000313" key="1">
    <source>
        <dbReference type="EMBL" id="GAA4015846.1"/>
    </source>
</evidence>
<organism evidence="1 2">
    <name type="scientific">Actimicrobium antarcticum</name>
    <dbReference type="NCBI Taxonomy" id="1051899"/>
    <lineage>
        <taxon>Bacteria</taxon>
        <taxon>Pseudomonadati</taxon>
        <taxon>Pseudomonadota</taxon>
        <taxon>Betaproteobacteria</taxon>
        <taxon>Burkholderiales</taxon>
        <taxon>Oxalobacteraceae</taxon>
        <taxon>Actimicrobium</taxon>
    </lineage>
</organism>
<protein>
    <submittedName>
        <fullName evidence="1">Uncharacterized protein</fullName>
    </submittedName>
</protein>
<evidence type="ECO:0000313" key="2">
    <source>
        <dbReference type="Proteomes" id="UP001501353"/>
    </source>
</evidence>
<sequence>MGEYADDQYKWDVGEFFELRGIASDDRSRPKLIVRIGKSAIVIYVWFRLCRH</sequence>
<accession>A0ABP7SSM8</accession>
<proteinExistence type="predicted"/>
<keyword evidence="2" id="KW-1185">Reference proteome</keyword>
<gene>
    <name evidence="1" type="ORF">GCM10022212_08510</name>
</gene>
<dbReference type="EMBL" id="BAAAZE010000005">
    <property type="protein sequence ID" value="GAA4015846.1"/>
    <property type="molecule type" value="Genomic_DNA"/>
</dbReference>
<comment type="caution">
    <text evidence="1">The sequence shown here is derived from an EMBL/GenBank/DDBJ whole genome shotgun (WGS) entry which is preliminary data.</text>
</comment>
<dbReference type="Proteomes" id="UP001501353">
    <property type="component" value="Unassembled WGS sequence"/>
</dbReference>